<feature type="transmembrane region" description="Helical" evidence="6">
    <location>
        <begin position="60"/>
        <end position="90"/>
    </location>
</feature>
<dbReference type="EMBL" id="BJYV01000022">
    <property type="protein sequence ID" value="GEO23358.1"/>
    <property type="molecule type" value="Genomic_DNA"/>
</dbReference>
<evidence type="ECO:0000313" key="8">
    <source>
        <dbReference type="EMBL" id="GEO23358.1"/>
    </source>
</evidence>
<comment type="similarity">
    <text evidence="6">Belongs to the TVP38/TMEM64 family.</text>
</comment>
<sequence>MDKKPPIFKHFRNIYSKSPWVLVSILWVSILPTIGAVTLGNWIYRNWAELELLPIDQPNIALIYCLTGTVLMGLALVPTTFFAVVTGFLFGWQAFPYLVLSYTLASAVGYLLGRVLEKDSLEWILEPYPKASQLIHDKKEQMGKLIFYIRISPVIPFAISNLVFALLDTGLKRVLWFGFVGMLPRTLLAFSSGAFAGSIQDALSSNASVWQYLLIGGLLLVSVWGIYSFFTKPGKNAHS</sequence>
<evidence type="ECO:0000313" key="9">
    <source>
        <dbReference type="Proteomes" id="UP000321301"/>
    </source>
</evidence>
<feature type="transmembrane region" description="Helical" evidence="6">
    <location>
        <begin position="209"/>
        <end position="230"/>
    </location>
</feature>
<evidence type="ECO:0000259" key="7">
    <source>
        <dbReference type="Pfam" id="PF09335"/>
    </source>
</evidence>
<dbReference type="RefSeq" id="WP_020891795.1">
    <property type="nucleotide sequence ID" value="NZ_BJYV01000022.1"/>
</dbReference>
<dbReference type="InterPro" id="IPR015414">
    <property type="entry name" value="TMEM64"/>
</dbReference>
<dbReference type="Pfam" id="PF09335">
    <property type="entry name" value="VTT_dom"/>
    <property type="match status" value="1"/>
</dbReference>
<comment type="subcellular location">
    <subcellularLocation>
        <location evidence="1 6">Cell membrane</location>
        <topology evidence="1 6">Multi-pass membrane protein</topology>
    </subcellularLocation>
</comment>
<name>A0A512CGK1_9BACT</name>
<organism evidence="8 9">
    <name type="scientific">Cyclobacterium qasimii</name>
    <dbReference type="NCBI Taxonomy" id="1350429"/>
    <lineage>
        <taxon>Bacteria</taxon>
        <taxon>Pseudomonadati</taxon>
        <taxon>Bacteroidota</taxon>
        <taxon>Cytophagia</taxon>
        <taxon>Cytophagales</taxon>
        <taxon>Cyclobacteriaceae</taxon>
        <taxon>Cyclobacterium</taxon>
    </lineage>
</organism>
<evidence type="ECO:0000256" key="4">
    <source>
        <dbReference type="ARBA" id="ARBA00022989"/>
    </source>
</evidence>
<keyword evidence="9" id="KW-1185">Reference proteome</keyword>
<dbReference type="PANTHER" id="PTHR12677:SF59">
    <property type="entry name" value="GOLGI APPARATUS MEMBRANE PROTEIN TVP38-RELATED"/>
    <property type="match status" value="1"/>
</dbReference>
<keyword evidence="3 6" id="KW-0812">Transmembrane</keyword>
<feature type="domain" description="VTT" evidence="7">
    <location>
        <begin position="77"/>
        <end position="194"/>
    </location>
</feature>
<proteinExistence type="inferred from homology"/>
<gene>
    <name evidence="8" type="ORF">CQA01_38920</name>
</gene>
<keyword evidence="4 6" id="KW-1133">Transmembrane helix</keyword>
<feature type="transmembrane region" description="Helical" evidence="6">
    <location>
        <begin position="174"/>
        <end position="197"/>
    </location>
</feature>
<accession>A0A512CGK1</accession>
<feature type="transmembrane region" description="Helical" evidence="6">
    <location>
        <begin position="20"/>
        <end position="40"/>
    </location>
</feature>
<dbReference type="GO" id="GO:0005886">
    <property type="term" value="C:plasma membrane"/>
    <property type="evidence" value="ECO:0007669"/>
    <property type="project" value="UniProtKB-SubCell"/>
</dbReference>
<dbReference type="AlphaFoldDB" id="A0A512CGK1"/>
<feature type="transmembrane region" description="Helical" evidence="6">
    <location>
        <begin position="97"/>
        <end position="116"/>
    </location>
</feature>
<keyword evidence="5 6" id="KW-0472">Membrane</keyword>
<feature type="transmembrane region" description="Helical" evidence="6">
    <location>
        <begin position="145"/>
        <end position="167"/>
    </location>
</feature>
<evidence type="ECO:0000256" key="3">
    <source>
        <dbReference type="ARBA" id="ARBA00022692"/>
    </source>
</evidence>
<evidence type="ECO:0000256" key="6">
    <source>
        <dbReference type="RuleBase" id="RU366058"/>
    </source>
</evidence>
<dbReference type="InterPro" id="IPR032816">
    <property type="entry name" value="VTT_dom"/>
</dbReference>
<reference evidence="8 9" key="1">
    <citation type="submission" date="2019-07" db="EMBL/GenBank/DDBJ databases">
        <title>Whole genome shotgun sequence of Cyclobacterium qasimii NBRC 106168.</title>
        <authorList>
            <person name="Hosoyama A."/>
            <person name="Uohara A."/>
            <person name="Ohji S."/>
            <person name="Ichikawa N."/>
        </authorList>
    </citation>
    <scope>NUCLEOTIDE SEQUENCE [LARGE SCALE GENOMIC DNA]</scope>
    <source>
        <strain evidence="8 9">NBRC 106168</strain>
    </source>
</reference>
<comment type="caution">
    <text evidence="8">The sequence shown here is derived from an EMBL/GenBank/DDBJ whole genome shotgun (WGS) entry which is preliminary data.</text>
</comment>
<keyword evidence="2 6" id="KW-1003">Cell membrane</keyword>
<evidence type="ECO:0000256" key="1">
    <source>
        <dbReference type="ARBA" id="ARBA00004651"/>
    </source>
</evidence>
<dbReference type="Proteomes" id="UP000321301">
    <property type="component" value="Unassembled WGS sequence"/>
</dbReference>
<protein>
    <recommendedName>
        <fullName evidence="6">TVP38/TMEM64 family membrane protein</fullName>
    </recommendedName>
</protein>
<evidence type="ECO:0000256" key="5">
    <source>
        <dbReference type="ARBA" id="ARBA00023136"/>
    </source>
</evidence>
<evidence type="ECO:0000256" key="2">
    <source>
        <dbReference type="ARBA" id="ARBA00022475"/>
    </source>
</evidence>
<dbReference type="PANTHER" id="PTHR12677">
    <property type="entry name" value="GOLGI APPARATUS MEMBRANE PROTEIN TVP38-RELATED"/>
    <property type="match status" value="1"/>
</dbReference>